<proteinExistence type="predicted"/>
<name>A0ACC2XVJ5_9TREE</name>
<organism evidence="1 2">
    <name type="scientific">Naganishia onofrii</name>
    <dbReference type="NCBI Taxonomy" id="1851511"/>
    <lineage>
        <taxon>Eukaryota</taxon>
        <taxon>Fungi</taxon>
        <taxon>Dikarya</taxon>
        <taxon>Basidiomycota</taxon>
        <taxon>Agaricomycotina</taxon>
        <taxon>Tremellomycetes</taxon>
        <taxon>Filobasidiales</taxon>
        <taxon>Filobasidiaceae</taxon>
        <taxon>Naganishia</taxon>
    </lineage>
</organism>
<reference evidence="1" key="1">
    <citation type="submission" date="2023-04" db="EMBL/GenBank/DDBJ databases">
        <title>Draft Genome sequencing of Naganishia species isolated from polar environments using Oxford Nanopore Technology.</title>
        <authorList>
            <person name="Leo P."/>
            <person name="Venkateswaran K."/>
        </authorList>
    </citation>
    <scope>NUCLEOTIDE SEQUENCE</scope>
    <source>
        <strain evidence="1">DBVPG 5303</strain>
    </source>
</reference>
<evidence type="ECO:0000313" key="1">
    <source>
        <dbReference type="EMBL" id="KAJ9127641.1"/>
    </source>
</evidence>
<protein>
    <submittedName>
        <fullName evidence="1">Uncharacterized protein</fullName>
    </submittedName>
</protein>
<accession>A0ACC2XVJ5</accession>
<gene>
    <name evidence="1" type="ORF">QFC24_001051</name>
</gene>
<comment type="caution">
    <text evidence="1">The sequence shown here is derived from an EMBL/GenBank/DDBJ whole genome shotgun (WGS) entry which is preliminary data.</text>
</comment>
<dbReference type="Proteomes" id="UP001234202">
    <property type="component" value="Unassembled WGS sequence"/>
</dbReference>
<sequence length="224" mass="25050">MTGTMDDTDIPSHLREQQQDHYYAQQAYSSHRAAEGVERVDPLNESWQEVQAKRQGSAGGQGYPQQGGYNGQQYSQPPGSPYAQGQQGQQDHLQYQYQGQQSYGQGQQQVYNQHQGYQGTPTGIPHSISPPDHTTYSSQHYRHGQPPGANVNQNNFTATHENTLHTKLQNLHILPNGNQSQQDPAQVTEQLAKDNVNGEKTMVPPNPSQYPPLLQPMEPHLQLM</sequence>
<keyword evidence="2" id="KW-1185">Reference proteome</keyword>
<dbReference type="EMBL" id="JASBWV010000002">
    <property type="protein sequence ID" value="KAJ9127641.1"/>
    <property type="molecule type" value="Genomic_DNA"/>
</dbReference>
<evidence type="ECO:0000313" key="2">
    <source>
        <dbReference type="Proteomes" id="UP001234202"/>
    </source>
</evidence>